<sequence>MNNHLEFLKQLDEKFKESEQKNLEALEKIRSNLPQLEIEIFGEKLTAIIPPLSVEKEMIEDANKLDPLNFALKYIPILYGIPKEKVEELPSIVIAELIKNYFEAYKKLNQDKSFRNRVGVK</sequence>
<proteinExistence type="predicted"/>
<dbReference type="GeneID" id="80402021"/>
<organism evidence="1">
    <name type="scientific">Methanocaldococcus fervens tailed virus 1</name>
    <dbReference type="NCBI Taxonomy" id="2759191"/>
    <lineage>
        <taxon>Viruses</taxon>
        <taxon>Duplodnaviria</taxon>
        <taxon>Heunggongvirae</taxon>
        <taxon>Uroviricota</taxon>
        <taxon>Caudoviricetes</taxon>
        <taxon>Fervensviridae</taxon>
        <taxon>Deepoceanvirus</taxon>
        <taxon>Deepoceanvirus guaymasense</taxon>
    </lineage>
</organism>
<evidence type="ECO:0000313" key="1">
    <source>
        <dbReference type="EMBL" id="QNO11487.1"/>
    </source>
</evidence>
<name>A0A7G9VYS2_9CAUD</name>
<reference evidence="1" key="1">
    <citation type="submission" date="2020-07" db="EMBL/GenBank/DDBJ databases">
        <title>The first head-tailed virus, MFTV1, produced by a hyperthermophilic deep-sea methanogen.</title>
        <authorList>
            <person name="Thiroux S."/>
            <person name="Dupont S."/>
            <person name="Nesbo C.L."/>
            <person name="Bienvenu N."/>
            <person name="Krupovic M."/>
            <person name="L'Haridon S."/>
            <person name="Marie D."/>
            <person name="Forterre P."/>
            <person name="Godfroy A."/>
            <person name="Geslin C."/>
        </authorList>
    </citation>
    <scope>NUCLEOTIDE SEQUENCE [LARGE SCALE GENOMIC DNA]</scope>
</reference>
<accession>A0A7G9VYS2</accession>
<evidence type="ECO:0000313" key="2">
    <source>
        <dbReference type="Proteomes" id="UP000516075"/>
    </source>
</evidence>
<keyword evidence="2" id="KW-1185">Reference proteome</keyword>
<dbReference type="Proteomes" id="UP000516075">
    <property type="component" value="Segment"/>
</dbReference>
<protein>
    <submittedName>
        <fullName evidence="1">Uncharacterized protein</fullName>
    </submittedName>
</protein>
<dbReference type="RefSeq" id="YP_010772312.1">
    <property type="nucleotide sequence ID" value="NC_074641.1"/>
</dbReference>
<dbReference type="EMBL" id="MT711370">
    <property type="protein sequence ID" value="QNO11487.1"/>
    <property type="molecule type" value="Genomic_DNA"/>
</dbReference>
<dbReference type="KEGG" id="vg:80402021"/>